<accession>A0AC59EXI2</accession>
<evidence type="ECO:0000313" key="2">
    <source>
        <dbReference type="Proteomes" id="UP000204225"/>
    </source>
</evidence>
<evidence type="ECO:0000313" key="1">
    <source>
        <dbReference type="EMBL" id="AGM15687.1"/>
    </source>
</evidence>
<keyword evidence="2" id="KW-1185">Reference proteome</keyword>
<proteinExistence type="predicted"/>
<dbReference type="EMBL" id="KC662249">
    <property type="protein sequence ID" value="AGM15687.1"/>
    <property type="molecule type" value="Genomic_DNA"/>
</dbReference>
<dbReference type="Proteomes" id="UP000204225">
    <property type="component" value="Segment"/>
</dbReference>
<protein>
    <submittedName>
        <fullName evidence="1">Uncharacterized protein</fullName>
    </submittedName>
</protein>
<gene>
    <name evidence="1" type="ORF">PGCG_00383</name>
</gene>
<organism evidence="1 2">
    <name type="scientific">Phaeocystis globosa virus PgV-16T</name>
    <dbReference type="NCBI Taxonomy" id="3071227"/>
    <lineage>
        <taxon>Viruses</taxon>
        <taxon>Varidnaviria</taxon>
        <taxon>Bamfordvirae</taxon>
        <taxon>Nucleocytoviricota</taxon>
        <taxon>Megaviricetes</taxon>
        <taxon>Imitervirales</taxon>
        <taxon>Mesomimiviridae</taxon>
        <taxon>Tethysvirus</taxon>
        <taxon>Tethysvirus hollandense</taxon>
    </lineage>
</organism>
<name>A0AC59EXI2_9VIRU</name>
<sequence length="113" mass="13235">MYKEVEDEDDINLVKNIRCMDSMDTSHYNNLCEICKLFSAKKYKSVIGSKTNTDSINQTIMFINRINETDKYTLNIHNKYSITITIPLKNTNNTYSTSFIKLGEVYNYLKMHV</sequence>
<reference evidence="1 2" key="1">
    <citation type="journal article" date="2013" name="Proc. Natl. Acad. Sci. U.S.A.">
        <title>Genome of Phaeocystis globosa virus PgV-16T highlights the common ancestry of the largest known DNA viruses infecting eukaryotes.</title>
        <authorList>
            <person name="Santini S."/>
            <person name="Jeudy S."/>
            <person name="Bartoli J."/>
            <person name="Poirot O."/>
            <person name="Lescot M."/>
            <person name="Abergel C."/>
            <person name="Barbe V."/>
            <person name="Wommack K.E."/>
            <person name="Noordeloos A.A."/>
            <person name="Brussaard C.P."/>
            <person name="Claverie J.M."/>
        </authorList>
    </citation>
    <scope>NUCLEOTIDE SEQUENCE [LARGE SCALE GENOMIC DNA]</scope>
    <source>
        <strain evidence="1 2">16T</strain>
    </source>
</reference>